<dbReference type="Pfam" id="PF13349">
    <property type="entry name" value="DUF4097"/>
    <property type="match status" value="1"/>
</dbReference>
<evidence type="ECO:0000256" key="2">
    <source>
        <dbReference type="SAM" id="Phobius"/>
    </source>
</evidence>
<gene>
    <name evidence="4" type="ORF">ACFSC9_01080</name>
</gene>
<feature type="region of interest" description="Disordered" evidence="1">
    <location>
        <begin position="406"/>
        <end position="487"/>
    </location>
</feature>
<sequence length="487" mass="52940">MPVKIKVGRLTAALLWIALGILVIIDQRTDGGQLMLLLTWWPLILVALGIEYVVFYLFAKRRLLRIRFDIKGILLAIIASAAVFLVTEQNQYLYLWSRVSLDLTAASSEFSEASGTRTELARVDVPLSDDTDEITIEGINGDLIVRTGNVEQIQVRPVVWVDEVKAEEARAIAEATTIKTSEGQEINIHAETKTYGESKNRQPRVNMEIILPSARHFDINLQTTNGKISMDSVEALRNISVRTGSGSIVLNKVMGDVKAQATTGNMVINSVLGNLNADTSQGNFRVRDVSGAARLYTQVGDISLMSSLGDIDVNTRNGNIFVNEANFGVKAETLNGNIEIRSVSIGDDWSVYSAVGVINLYLPPSGDYTVDGSNSYGTVKTDLPLEMKNRTLSGTFGNGDHTIRVDGNGDLNVLRNTDAPIKNNDAEQIEPEGVDTTGNESQSNENQSSENERSENQNRSNPSVSNANPTGTGTTNNESNSDTDAAQ</sequence>
<keyword evidence="5" id="KW-1185">Reference proteome</keyword>
<accession>A0ABW4RD64</accession>
<feature type="transmembrane region" description="Helical" evidence="2">
    <location>
        <begin position="37"/>
        <end position="58"/>
    </location>
</feature>
<feature type="compositionally biased region" description="Low complexity" evidence="1">
    <location>
        <begin position="439"/>
        <end position="449"/>
    </location>
</feature>
<keyword evidence="2" id="KW-1133">Transmembrane helix</keyword>
<dbReference type="InterPro" id="IPR025164">
    <property type="entry name" value="Toastrack_DUF4097"/>
</dbReference>
<evidence type="ECO:0000313" key="4">
    <source>
        <dbReference type="EMBL" id="MFD1884113.1"/>
    </source>
</evidence>
<dbReference type="Proteomes" id="UP001597233">
    <property type="component" value="Unassembled WGS sequence"/>
</dbReference>
<feature type="domain" description="DUF4097" evidence="3">
    <location>
        <begin position="255"/>
        <end position="413"/>
    </location>
</feature>
<evidence type="ECO:0000259" key="3">
    <source>
        <dbReference type="Pfam" id="PF13349"/>
    </source>
</evidence>
<organism evidence="4 5">
    <name type="scientific">Paenibacillus wenxiniae</name>
    <dbReference type="NCBI Taxonomy" id="1636843"/>
    <lineage>
        <taxon>Bacteria</taxon>
        <taxon>Bacillati</taxon>
        <taxon>Bacillota</taxon>
        <taxon>Bacilli</taxon>
        <taxon>Bacillales</taxon>
        <taxon>Paenibacillaceae</taxon>
        <taxon>Paenibacillus</taxon>
    </lineage>
</organism>
<feature type="compositionally biased region" description="Low complexity" evidence="1">
    <location>
        <begin position="457"/>
        <end position="487"/>
    </location>
</feature>
<evidence type="ECO:0000313" key="5">
    <source>
        <dbReference type="Proteomes" id="UP001597233"/>
    </source>
</evidence>
<protein>
    <submittedName>
        <fullName evidence="4">DUF4097 family beta strand repeat-containing protein</fullName>
    </submittedName>
</protein>
<dbReference type="EMBL" id="JBHUEH010000005">
    <property type="protein sequence ID" value="MFD1884113.1"/>
    <property type="molecule type" value="Genomic_DNA"/>
</dbReference>
<name>A0ABW4RD64_9BACL</name>
<feature type="transmembrane region" description="Helical" evidence="2">
    <location>
        <begin position="7"/>
        <end position="25"/>
    </location>
</feature>
<feature type="transmembrane region" description="Helical" evidence="2">
    <location>
        <begin position="70"/>
        <end position="87"/>
    </location>
</feature>
<dbReference type="RefSeq" id="WP_347326960.1">
    <property type="nucleotide sequence ID" value="NZ_JBCGUH010000018.1"/>
</dbReference>
<proteinExistence type="predicted"/>
<keyword evidence="2" id="KW-0812">Transmembrane</keyword>
<evidence type="ECO:0000256" key="1">
    <source>
        <dbReference type="SAM" id="MobiDB-lite"/>
    </source>
</evidence>
<reference evidence="5" key="1">
    <citation type="journal article" date="2019" name="Int. J. Syst. Evol. Microbiol.">
        <title>The Global Catalogue of Microorganisms (GCM) 10K type strain sequencing project: providing services to taxonomists for standard genome sequencing and annotation.</title>
        <authorList>
            <consortium name="The Broad Institute Genomics Platform"/>
            <consortium name="The Broad Institute Genome Sequencing Center for Infectious Disease"/>
            <person name="Wu L."/>
            <person name="Ma J."/>
        </authorList>
    </citation>
    <scope>NUCLEOTIDE SEQUENCE [LARGE SCALE GENOMIC DNA]</scope>
    <source>
        <strain evidence="5">CCUG 54950</strain>
    </source>
</reference>
<keyword evidence="2" id="KW-0472">Membrane</keyword>
<comment type="caution">
    <text evidence="4">The sequence shown here is derived from an EMBL/GenBank/DDBJ whole genome shotgun (WGS) entry which is preliminary data.</text>
</comment>